<feature type="transmembrane region" description="Helical" evidence="1">
    <location>
        <begin position="123"/>
        <end position="145"/>
    </location>
</feature>
<dbReference type="Proteomes" id="UP001642409">
    <property type="component" value="Unassembled WGS sequence"/>
</dbReference>
<name>A0AA86PYD6_9EUKA</name>
<proteinExistence type="predicted"/>
<dbReference type="AlphaFoldDB" id="A0AA86PYD6"/>
<keyword evidence="1" id="KW-0472">Membrane</keyword>
<keyword evidence="1" id="KW-0812">Transmembrane</keyword>
<protein>
    <submittedName>
        <fullName evidence="3">Hypothetical_protein</fullName>
    </submittedName>
</protein>
<reference evidence="3 4" key="2">
    <citation type="submission" date="2024-07" db="EMBL/GenBank/DDBJ databases">
        <authorList>
            <person name="Akdeniz Z."/>
        </authorList>
    </citation>
    <scope>NUCLEOTIDE SEQUENCE [LARGE SCALE GENOMIC DNA]</scope>
</reference>
<evidence type="ECO:0000313" key="3">
    <source>
        <dbReference type="EMBL" id="CAL6116848.1"/>
    </source>
</evidence>
<dbReference type="EMBL" id="CAXDID020001103">
    <property type="protein sequence ID" value="CAL6116848.1"/>
    <property type="molecule type" value="Genomic_DNA"/>
</dbReference>
<keyword evidence="1" id="KW-1133">Transmembrane helix</keyword>
<reference evidence="2" key="1">
    <citation type="submission" date="2023-06" db="EMBL/GenBank/DDBJ databases">
        <authorList>
            <person name="Kurt Z."/>
        </authorList>
    </citation>
    <scope>NUCLEOTIDE SEQUENCE</scope>
</reference>
<gene>
    <name evidence="2" type="ORF">HINF_LOCUS30114</name>
    <name evidence="3" type="ORF">HINF_LOCUS79218</name>
</gene>
<keyword evidence="4" id="KW-1185">Reference proteome</keyword>
<evidence type="ECO:0000313" key="2">
    <source>
        <dbReference type="EMBL" id="CAI9942469.1"/>
    </source>
</evidence>
<evidence type="ECO:0000313" key="4">
    <source>
        <dbReference type="Proteomes" id="UP001642409"/>
    </source>
</evidence>
<dbReference type="EMBL" id="CATOUU010000702">
    <property type="protein sequence ID" value="CAI9942469.1"/>
    <property type="molecule type" value="Genomic_DNA"/>
</dbReference>
<comment type="caution">
    <text evidence="2">The sequence shown here is derived from an EMBL/GenBank/DDBJ whole genome shotgun (WGS) entry which is preliminary data.</text>
</comment>
<feature type="transmembrane region" description="Helical" evidence="1">
    <location>
        <begin position="98"/>
        <end position="117"/>
    </location>
</feature>
<evidence type="ECO:0000256" key="1">
    <source>
        <dbReference type="SAM" id="Phobius"/>
    </source>
</evidence>
<accession>A0AA86PYD6</accession>
<organism evidence="2">
    <name type="scientific">Hexamita inflata</name>
    <dbReference type="NCBI Taxonomy" id="28002"/>
    <lineage>
        <taxon>Eukaryota</taxon>
        <taxon>Metamonada</taxon>
        <taxon>Diplomonadida</taxon>
        <taxon>Hexamitidae</taxon>
        <taxon>Hexamitinae</taxon>
        <taxon>Hexamita</taxon>
    </lineage>
</organism>
<sequence>MYGMSVVQINSFNIRITTSKLFLLLGASAKRHAMSQQYKYCATKSGCWCVALSRQWWDDRTESNLGGKGGSGQMSNQINYHGIAAVSIRFIVSNVFQLLQIILLEYALYFYHILIVSDSFQQLHSHICVLKSIEILQFLTMWFAIENMKQ</sequence>